<feature type="region of interest" description="Disordered" evidence="1">
    <location>
        <begin position="178"/>
        <end position="231"/>
    </location>
</feature>
<feature type="compositionally biased region" description="Polar residues" evidence="1">
    <location>
        <begin position="202"/>
        <end position="219"/>
    </location>
</feature>
<keyword evidence="3" id="KW-1185">Reference proteome</keyword>
<dbReference type="Proteomes" id="UP000321570">
    <property type="component" value="Unassembled WGS sequence"/>
</dbReference>
<feature type="compositionally biased region" description="Basic and acidic residues" evidence="1">
    <location>
        <begin position="222"/>
        <end position="231"/>
    </location>
</feature>
<gene>
    <name evidence="2" type="ORF">WMSIL1_LOCUS11268</name>
</gene>
<accession>A0A564YZY4</accession>
<dbReference type="EMBL" id="CABIJS010000532">
    <property type="protein sequence ID" value="VUZ52792.1"/>
    <property type="molecule type" value="Genomic_DNA"/>
</dbReference>
<reference evidence="2 3" key="1">
    <citation type="submission" date="2019-07" db="EMBL/GenBank/DDBJ databases">
        <authorList>
            <person name="Jastrzebski P J."/>
            <person name="Paukszto L."/>
            <person name="Jastrzebski P J."/>
        </authorList>
    </citation>
    <scope>NUCLEOTIDE SEQUENCE [LARGE SCALE GENOMIC DNA]</scope>
    <source>
        <strain evidence="2 3">WMS-il1</strain>
    </source>
</reference>
<evidence type="ECO:0000313" key="2">
    <source>
        <dbReference type="EMBL" id="VUZ52792.1"/>
    </source>
</evidence>
<evidence type="ECO:0000256" key="1">
    <source>
        <dbReference type="SAM" id="MobiDB-lite"/>
    </source>
</evidence>
<feature type="compositionally biased region" description="Low complexity" evidence="1">
    <location>
        <begin position="187"/>
        <end position="201"/>
    </location>
</feature>
<sequence>MLCRLGLNSNPSLIPAIISGLSNCSRRRTVLDPPHSLLNSLLSEKCLEEELIANTIATISSLHDFYPQPLNDCLSLLLRCGVLYIFFPTANLPSSPFSSSSHSLVQNTTDKMLTEYLAKSSQRSSLVMPSVIRPQPRSARERQTCSPISFRAMSPSCRGLLDVSELASEPAIPFGSVVIKIPPPTQRPMSPQGSGRSSSPQHVSSVFRRQNISRASPTLGSVKEENNTSST</sequence>
<proteinExistence type="predicted"/>
<name>A0A564YZY4_HYMDI</name>
<evidence type="ECO:0000313" key="3">
    <source>
        <dbReference type="Proteomes" id="UP000321570"/>
    </source>
</evidence>
<protein>
    <submittedName>
        <fullName evidence="2">Uncharacterized protein</fullName>
    </submittedName>
</protein>
<dbReference type="AlphaFoldDB" id="A0A564YZY4"/>
<organism evidence="2 3">
    <name type="scientific">Hymenolepis diminuta</name>
    <name type="common">Rat tapeworm</name>
    <dbReference type="NCBI Taxonomy" id="6216"/>
    <lineage>
        <taxon>Eukaryota</taxon>
        <taxon>Metazoa</taxon>
        <taxon>Spiralia</taxon>
        <taxon>Lophotrochozoa</taxon>
        <taxon>Platyhelminthes</taxon>
        <taxon>Cestoda</taxon>
        <taxon>Eucestoda</taxon>
        <taxon>Cyclophyllidea</taxon>
        <taxon>Hymenolepididae</taxon>
        <taxon>Hymenolepis</taxon>
    </lineage>
</organism>